<evidence type="ECO:0000256" key="4">
    <source>
        <dbReference type="PROSITE-ProRule" id="PRU00473"/>
    </source>
</evidence>
<dbReference type="InterPro" id="IPR006664">
    <property type="entry name" value="OMP_bac"/>
</dbReference>
<dbReference type="PRINTS" id="PR01021">
    <property type="entry name" value="OMPADOMAIN"/>
</dbReference>
<comment type="caution">
    <text evidence="7">The sequence shown here is derived from an EMBL/GenBank/DDBJ whole genome shotgun (WGS) entry which is preliminary data.</text>
</comment>
<evidence type="ECO:0000313" key="8">
    <source>
        <dbReference type="Proteomes" id="UP001597601"/>
    </source>
</evidence>
<keyword evidence="8" id="KW-1185">Reference proteome</keyword>
<evidence type="ECO:0000256" key="3">
    <source>
        <dbReference type="ARBA" id="ARBA00023237"/>
    </source>
</evidence>
<organism evidence="7 8">
    <name type="scientific">Mucilaginibacter antarcticus</name>
    <dbReference type="NCBI Taxonomy" id="1855725"/>
    <lineage>
        <taxon>Bacteria</taxon>
        <taxon>Pseudomonadati</taxon>
        <taxon>Bacteroidota</taxon>
        <taxon>Sphingobacteriia</taxon>
        <taxon>Sphingobacteriales</taxon>
        <taxon>Sphingobacteriaceae</taxon>
        <taxon>Mucilaginibacter</taxon>
    </lineage>
</organism>
<dbReference type="Proteomes" id="UP001597601">
    <property type="component" value="Unassembled WGS sequence"/>
</dbReference>
<dbReference type="Pfam" id="PF00691">
    <property type="entry name" value="OmpA"/>
    <property type="match status" value="1"/>
</dbReference>
<evidence type="ECO:0000256" key="2">
    <source>
        <dbReference type="ARBA" id="ARBA00023136"/>
    </source>
</evidence>
<proteinExistence type="predicted"/>
<feature type="transmembrane region" description="Helical" evidence="5">
    <location>
        <begin position="14"/>
        <end position="31"/>
    </location>
</feature>
<evidence type="ECO:0000259" key="6">
    <source>
        <dbReference type="PROSITE" id="PS51123"/>
    </source>
</evidence>
<evidence type="ECO:0000313" key="7">
    <source>
        <dbReference type="EMBL" id="MFD2866668.1"/>
    </source>
</evidence>
<evidence type="ECO:0000256" key="5">
    <source>
        <dbReference type="SAM" id="Phobius"/>
    </source>
</evidence>
<accession>A0ABW5XUN8</accession>
<name>A0ABW5XUN8_9SPHI</name>
<comment type="subcellular location">
    <subcellularLocation>
        <location evidence="1">Cell outer membrane</location>
    </subcellularLocation>
</comment>
<keyword evidence="2 4" id="KW-0472">Membrane</keyword>
<dbReference type="InterPro" id="IPR050330">
    <property type="entry name" value="Bact_OuterMem_StrucFunc"/>
</dbReference>
<dbReference type="InterPro" id="IPR006665">
    <property type="entry name" value="OmpA-like"/>
</dbReference>
<dbReference type="PANTHER" id="PTHR30329">
    <property type="entry name" value="STATOR ELEMENT OF FLAGELLAR MOTOR COMPLEX"/>
    <property type="match status" value="1"/>
</dbReference>
<dbReference type="EMBL" id="JBHUON010000031">
    <property type="protein sequence ID" value="MFD2866668.1"/>
    <property type="molecule type" value="Genomic_DNA"/>
</dbReference>
<dbReference type="PRINTS" id="PR01023">
    <property type="entry name" value="NAFLGMOTY"/>
</dbReference>
<evidence type="ECO:0000256" key="1">
    <source>
        <dbReference type="ARBA" id="ARBA00004442"/>
    </source>
</evidence>
<dbReference type="InterPro" id="IPR036737">
    <property type="entry name" value="OmpA-like_sf"/>
</dbReference>
<keyword evidence="3" id="KW-0998">Cell outer membrane</keyword>
<dbReference type="Gene3D" id="3.30.1330.60">
    <property type="entry name" value="OmpA-like domain"/>
    <property type="match status" value="1"/>
</dbReference>
<protein>
    <submittedName>
        <fullName evidence="7">OmpA family protein</fullName>
    </submittedName>
</protein>
<dbReference type="SUPFAM" id="SSF103088">
    <property type="entry name" value="OmpA-like"/>
    <property type="match status" value="1"/>
</dbReference>
<keyword evidence="5" id="KW-0812">Transmembrane</keyword>
<sequence length="212" mass="22594">MAHLEVEPKKSNPLLWIILGLVALAILFFLFKGCGKENAGTATTTDTTSSTTVDTSSRETVAATQPDWSKVDFNSPEITDADITDKDVSVRGNDDYTIYSLGEDILFATGKNTLQGNAEAKLKQISTALGNRFKGAVVAVYGSTDSTGDAADNKQLGAERANAVKDWLTNNGITADKISVQSLGETEPVASNETKTGRAQNRNVSIVAFRSK</sequence>
<dbReference type="PANTHER" id="PTHR30329:SF21">
    <property type="entry name" value="LIPOPROTEIN YIAD-RELATED"/>
    <property type="match status" value="1"/>
</dbReference>
<dbReference type="RefSeq" id="WP_377130309.1">
    <property type="nucleotide sequence ID" value="NZ_JBHUON010000031.1"/>
</dbReference>
<feature type="domain" description="OmpA-like" evidence="6">
    <location>
        <begin position="94"/>
        <end position="212"/>
    </location>
</feature>
<keyword evidence="5" id="KW-1133">Transmembrane helix</keyword>
<dbReference type="PROSITE" id="PS51123">
    <property type="entry name" value="OMPA_2"/>
    <property type="match status" value="1"/>
</dbReference>
<dbReference type="CDD" id="cd07185">
    <property type="entry name" value="OmpA_C-like"/>
    <property type="match status" value="1"/>
</dbReference>
<reference evidence="8" key="1">
    <citation type="journal article" date="2019" name="Int. J. Syst. Evol. Microbiol.">
        <title>The Global Catalogue of Microorganisms (GCM) 10K type strain sequencing project: providing services to taxonomists for standard genome sequencing and annotation.</title>
        <authorList>
            <consortium name="The Broad Institute Genomics Platform"/>
            <consortium name="The Broad Institute Genome Sequencing Center for Infectious Disease"/>
            <person name="Wu L."/>
            <person name="Ma J."/>
        </authorList>
    </citation>
    <scope>NUCLEOTIDE SEQUENCE [LARGE SCALE GENOMIC DNA]</scope>
    <source>
        <strain evidence="8">KCTC 52232</strain>
    </source>
</reference>
<gene>
    <name evidence="7" type="ORF">ACFSYC_18370</name>
</gene>